<evidence type="ECO:0000259" key="1">
    <source>
        <dbReference type="PROSITE" id="PS51379"/>
    </source>
</evidence>
<dbReference type="Pfam" id="PF12838">
    <property type="entry name" value="Fer4_7"/>
    <property type="match status" value="1"/>
</dbReference>
<dbReference type="PROSITE" id="PS00198">
    <property type="entry name" value="4FE4S_FER_1"/>
    <property type="match status" value="1"/>
</dbReference>
<gene>
    <name evidence="2" type="ORF">S06H3_49057</name>
</gene>
<dbReference type="Gene3D" id="3.30.70.20">
    <property type="match status" value="1"/>
</dbReference>
<proteinExistence type="predicted"/>
<organism evidence="2">
    <name type="scientific">marine sediment metagenome</name>
    <dbReference type="NCBI Taxonomy" id="412755"/>
    <lineage>
        <taxon>unclassified sequences</taxon>
        <taxon>metagenomes</taxon>
        <taxon>ecological metagenomes</taxon>
    </lineage>
</organism>
<feature type="domain" description="4Fe-4S ferredoxin-type" evidence="1">
    <location>
        <begin position="3"/>
        <end position="32"/>
    </location>
</feature>
<dbReference type="EMBL" id="BARV01030951">
    <property type="protein sequence ID" value="GAI33115.1"/>
    <property type="molecule type" value="Genomic_DNA"/>
</dbReference>
<dbReference type="PROSITE" id="PS51379">
    <property type="entry name" value="4FE4S_FER_2"/>
    <property type="match status" value="2"/>
</dbReference>
<name>X1P248_9ZZZZ</name>
<comment type="caution">
    <text evidence="2">The sequence shown here is derived from an EMBL/GenBank/DDBJ whole genome shotgun (WGS) entry which is preliminary data.</text>
</comment>
<dbReference type="SUPFAM" id="SSF54862">
    <property type="entry name" value="4Fe-4S ferredoxins"/>
    <property type="match status" value="1"/>
</dbReference>
<dbReference type="InterPro" id="IPR017896">
    <property type="entry name" value="4Fe4S_Fe-S-bd"/>
</dbReference>
<protein>
    <recommendedName>
        <fullName evidence="1">4Fe-4S ferredoxin-type domain-containing protein</fullName>
    </recommendedName>
</protein>
<feature type="domain" description="4Fe-4S ferredoxin-type" evidence="1">
    <location>
        <begin position="33"/>
        <end position="62"/>
    </location>
</feature>
<dbReference type="InterPro" id="IPR017900">
    <property type="entry name" value="4Fe4S_Fe_S_CS"/>
</dbReference>
<reference evidence="2" key="1">
    <citation type="journal article" date="2014" name="Front. Microbiol.">
        <title>High frequency of phylogenetically diverse reductive dehalogenase-homologous genes in deep subseafloor sedimentary metagenomes.</title>
        <authorList>
            <person name="Kawai M."/>
            <person name="Futagami T."/>
            <person name="Toyoda A."/>
            <person name="Takaki Y."/>
            <person name="Nishi S."/>
            <person name="Hori S."/>
            <person name="Arai W."/>
            <person name="Tsubouchi T."/>
            <person name="Morono Y."/>
            <person name="Uchiyama I."/>
            <person name="Ito T."/>
            <person name="Fujiyama A."/>
            <person name="Inagaki F."/>
            <person name="Takami H."/>
        </authorList>
    </citation>
    <scope>NUCLEOTIDE SEQUENCE</scope>
    <source>
        <strain evidence="2">Expedition CK06-06</strain>
    </source>
</reference>
<evidence type="ECO:0000313" key="2">
    <source>
        <dbReference type="EMBL" id="GAI33115.1"/>
    </source>
</evidence>
<accession>X1P248</accession>
<sequence>MAQMPEIIRELCDGCGLCVAVCSCKGLVLIDNVAVVIETVECDYCTQCEAVCPTGAIRCPYEIVVEES</sequence>
<dbReference type="AlphaFoldDB" id="X1P248"/>